<keyword evidence="4 6" id="KW-1133">Transmembrane helix</keyword>
<feature type="domain" description="Metallo-beta-lactamase" evidence="7">
    <location>
        <begin position="470"/>
        <end position="673"/>
    </location>
</feature>
<reference evidence="8 9" key="1">
    <citation type="submission" date="2020-10" db="EMBL/GenBank/DDBJ databases">
        <title>ChiBAC.</title>
        <authorList>
            <person name="Zenner C."/>
            <person name="Hitch T.C.A."/>
            <person name="Clavel T."/>
        </authorList>
    </citation>
    <scope>NUCLEOTIDE SEQUENCE [LARGE SCALE GENOMIC DNA]</scope>
    <source>
        <strain evidence="8 9">DSM 108706</strain>
    </source>
</reference>
<dbReference type="InterPro" id="IPR035681">
    <property type="entry name" value="ComA-like_MBL"/>
</dbReference>
<dbReference type="InterPro" id="IPR001279">
    <property type="entry name" value="Metallo-B-lactamas"/>
</dbReference>
<evidence type="ECO:0000313" key="8">
    <source>
        <dbReference type="EMBL" id="MBE5035118.1"/>
    </source>
</evidence>
<evidence type="ECO:0000256" key="6">
    <source>
        <dbReference type="SAM" id="Phobius"/>
    </source>
</evidence>
<feature type="transmembrane region" description="Helical" evidence="6">
    <location>
        <begin position="312"/>
        <end position="336"/>
    </location>
</feature>
<dbReference type="EMBL" id="JADCKA010000002">
    <property type="protein sequence ID" value="MBE5035118.1"/>
    <property type="molecule type" value="Genomic_DNA"/>
</dbReference>
<feature type="transmembrane region" description="Helical" evidence="6">
    <location>
        <begin position="187"/>
        <end position="208"/>
    </location>
</feature>
<dbReference type="InterPro" id="IPR004477">
    <property type="entry name" value="ComEC_N"/>
</dbReference>
<dbReference type="InterPro" id="IPR052159">
    <property type="entry name" value="Competence_DNA_uptake"/>
</dbReference>
<evidence type="ECO:0000256" key="5">
    <source>
        <dbReference type="ARBA" id="ARBA00023136"/>
    </source>
</evidence>
<dbReference type="Proteomes" id="UP001516588">
    <property type="component" value="Unassembled WGS sequence"/>
</dbReference>
<dbReference type="Pfam" id="PF03772">
    <property type="entry name" value="Competence"/>
    <property type="match status" value="1"/>
</dbReference>
<feature type="transmembrane region" description="Helical" evidence="6">
    <location>
        <begin position="436"/>
        <end position="453"/>
    </location>
</feature>
<dbReference type="Gene3D" id="3.60.15.10">
    <property type="entry name" value="Ribonuclease Z/Hydroxyacylglutathione hydrolase-like"/>
    <property type="match status" value="1"/>
</dbReference>
<dbReference type="NCBIfam" id="TIGR00360">
    <property type="entry name" value="ComEC_N-term"/>
    <property type="match status" value="1"/>
</dbReference>
<dbReference type="Pfam" id="PF00753">
    <property type="entry name" value="Lactamase_B"/>
    <property type="match status" value="1"/>
</dbReference>
<keyword evidence="2" id="KW-1003">Cell membrane</keyword>
<gene>
    <name evidence="8" type="ORF">INF20_02345</name>
</gene>
<dbReference type="NCBIfam" id="TIGR00361">
    <property type="entry name" value="ComEC_Rec2"/>
    <property type="match status" value="1"/>
</dbReference>
<accession>A0ABR9QW56</accession>
<evidence type="ECO:0000256" key="3">
    <source>
        <dbReference type="ARBA" id="ARBA00022692"/>
    </source>
</evidence>
<dbReference type="PANTHER" id="PTHR30619:SF7">
    <property type="entry name" value="BETA-LACTAMASE DOMAIN PROTEIN"/>
    <property type="match status" value="1"/>
</dbReference>
<comment type="subcellular location">
    <subcellularLocation>
        <location evidence="1">Cell membrane</location>
        <topology evidence="1">Multi-pass membrane protein</topology>
    </subcellularLocation>
</comment>
<evidence type="ECO:0000313" key="9">
    <source>
        <dbReference type="Proteomes" id="UP001516588"/>
    </source>
</evidence>
<sequence>MKKSIIWALAGFFLLIYFNNAMTGMEDKVGQEMTLKGSARYVTEGESSYGQEKHDFFLYTDSGVKIKIAYYGEVEKRLAGREVEVTGELEKPAGVRNPGCFDYSIYLKSRGVAYTMTADSLQIVNEEYKGIIERFLALTDKIRYDFSQEIKNVMDSKTAGVMKAMMFGVKDEMDDDIYNEFQKNGTAHLLAVSGLHMSLLYGMLAVVLSAGRKKVTNITVILLLFIYAALSDFTPSIMRAFVMITVNIIGKLIHGRYDLMNSGAFSVLLLLFMNPYSLFHSGFQMSFLAIFIMAAALIRFKNIPMKKVVKNTLLPVLTIQSAMSVYICYNFNYFSFTAFIANVPVTLISSWLLPMGIVALFMTLSIGYIPQFYGNLMEQVTDMMLKSNSYTYMEGIGTFDTVSPSIFTVMLFYGLFFMLLSEDIMVSFSRKKYRRIASIIIVILVGCSFLQIAERDGFENADVMFIDVGQGNCMLFKSEDGRTMLVDGGGSPAYDTGIKTVKPTLLKNGVKKIDVAVVTHLDNDHYLGIKSLAADGMIEKIAFYEGNKAIEDKLAEECNMETSDFIFLARGDRLQCGDNLTADIIAPDRKRPKEYQREYDAGDENIRSLVFKVNLDGLTFLVTGDIDTEVENELKGDLKADVLQVPHHGSAGSSGDEFIERVSPKEAVFQVGKNNYGHPSPKVIEKYQNKCIIINRNDEDGAIGFIISNGRYKKVTVIKG</sequence>
<organism evidence="8 9">
    <name type="scientific">Gallibacter intestinalis</name>
    <dbReference type="NCBI Taxonomy" id="2779356"/>
    <lineage>
        <taxon>Bacteria</taxon>
        <taxon>Bacillati</taxon>
        <taxon>Bacillota</taxon>
        <taxon>Clostridia</taxon>
        <taxon>Eubacteriales</taxon>
        <taxon>Eubacteriaceae</taxon>
        <taxon>Gallibacter</taxon>
    </lineage>
</organism>
<dbReference type="SUPFAM" id="SSF56281">
    <property type="entry name" value="Metallo-hydrolase/oxidoreductase"/>
    <property type="match status" value="1"/>
</dbReference>
<keyword evidence="3 6" id="KW-0812">Transmembrane</keyword>
<feature type="transmembrane region" description="Helical" evidence="6">
    <location>
        <begin position="260"/>
        <end position="277"/>
    </location>
</feature>
<evidence type="ECO:0000256" key="1">
    <source>
        <dbReference type="ARBA" id="ARBA00004651"/>
    </source>
</evidence>
<evidence type="ECO:0000259" key="7">
    <source>
        <dbReference type="SMART" id="SM00849"/>
    </source>
</evidence>
<keyword evidence="9" id="KW-1185">Reference proteome</keyword>
<name>A0ABR9QW56_9FIRM</name>
<dbReference type="SMART" id="SM00849">
    <property type="entry name" value="Lactamase_B"/>
    <property type="match status" value="1"/>
</dbReference>
<evidence type="ECO:0000256" key="4">
    <source>
        <dbReference type="ARBA" id="ARBA00022989"/>
    </source>
</evidence>
<evidence type="ECO:0000256" key="2">
    <source>
        <dbReference type="ARBA" id="ARBA00022475"/>
    </source>
</evidence>
<keyword evidence="5 6" id="KW-0472">Membrane</keyword>
<proteinExistence type="predicted"/>
<dbReference type="InterPro" id="IPR004797">
    <property type="entry name" value="Competence_ComEC/Rec2"/>
</dbReference>
<feature type="transmembrane region" description="Helical" evidence="6">
    <location>
        <begin position="348"/>
        <end position="369"/>
    </location>
</feature>
<comment type="caution">
    <text evidence="8">The sequence shown here is derived from an EMBL/GenBank/DDBJ whole genome shotgun (WGS) entry which is preliminary data.</text>
</comment>
<dbReference type="PANTHER" id="PTHR30619">
    <property type="entry name" value="DNA INTERNALIZATION/COMPETENCE PROTEIN COMEC/REC2"/>
    <property type="match status" value="1"/>
</dbReference>
<dbReference type="InterPro" id="IPR036866">
    <property type="entry name" value="RibonucZ/Hydroxyglut_hydro"/>
</dbReference>
<protein>
    <submittedName>
        <fullName evidence="8">DNA internalization-related competence protein ComEC/Rec2</fullName>
    </submittedName>
</protein>
<dbReference type="CDD" id="cd07731">
    <property type="entry name" value="ComA-like_MBL-fold"/>
    <property type="match status" value="1"/>
</dbReference>